<dbReference type="Proteomes" id="UP000307440">
    <property type="component" value="Unassembled WGS sequence"/>
</dbReference>
<gene>
    <name evidence="1" type="ORF">FA15DRAFT_86578</name>
</gene>
<keyword evidence="2" id="KW-1185">Reference proteome</keyword>
<evidence type="ECO:0000313" key="1">
    <source>
        <dbReference type="EMBL" id="TFK28097.1"/>
    </source>
</evidence>
<dbReference type="AlphaFoldDB" id="A0A5C3L5M5"/>
<protein>
    <submittedName>
        <fullName evidence="1">Uncharacterized protein</fullName>
    </submittedName>
</protein>
<evidence type="ECO:0000313" key="2">
    <source>
        <dbReference type="Proteomes" id="UP000307440"/>
    </source>
</evidence>
<dbReference type="STRING" id="230819.A0A5C3L5M5"/>
<accession>A0A5C3L5M5</accession>
<organism evidence="1 2">
    <name type="scientific">Coprinopsis marcescibilis</name>
    <name type="common">Agaric fungus</name>
    <name type="synonym">Psathyrella marcescibilis</name>
    <dbReference type="NCBI Taxonomy" id="230819"/>
    <lineage>
        <taxon>Eukaryota</taxon>
        <taxon>Fungi</taxon>
        <taxon>Dikarya</taxon>
        <taxon>Basidiomycota</taxon>
        <taxon>Agaricomycotina</taxon>
        <taxon>Agaricomycetes</taxon>
        <taxon>Agaricomycetidae</taxon>
        <taxon>Agaricales</taxon>
        <taxon>Agaricineae</taxon>
        <taxon>Psathyrellaceae</taxon>
        <taxon>Coprinopsis</taxon>
    </lineage>
</organism>
<sequence length="634" mass="70065">MYPFTAVDEVKGNLDDRGQCTAAQGSLDSCLWGLQMDICRRTLNSYRNLHYTNNMPGRLSSMISNWVPCTITVCPPRVVNLHQDPSLTPTHTRISMDAITLLPSNQLDPQELAARLARWASLHNIAKPVESYAILPISTPIHVLPPELLSEIFIYALPAERFPSPSPSAAPLSLTHVCRHWRQVGLATPTLWSALHLNYRTAVEDVPPAHLWLSHSGDMPLSLSLSIDFDERPQQAIIDVFGRYSHRWKHVRFEFSGLQCPLMYNLNLAYENVPMLSSFQFSARGVSTLNIQPVANLLATAPNLNEIIWVDDLADTNTLLTLPLRQLSRLSLTMNNGRLDYLGVLNLCPNLEHIRISRPCPPEMQTPQIPLLLTKLTSLNIAHDLTNILDHLILPSLKRVRVHVDSDVPDHTSDRLSRALLGTPVASSNVKISWDPSSLISLVERSGCRIESLDIHAPIKEGDLVKCLRTCSDSLRSLTVSAKSVLGVDLIQLMVPRPALVASDEGQAIAWDCLCPSLTDLVLGAPLQSGTSVLEMVKSRLALSHSAQDLSLTSPSISNSIPSIVLPLKRLSLHYPAGHSDVAYLRELALLANSRHPSSLELSIVETRMGNIRGSSAARTRLFLHRSKFNSASR</sequence>
<dbReference type="Gene3D" id="1.20.1280.50">
    <property type="match status" value="1"/>
</dbReference>
<name>A0A5C3L5M5_COPMA</name>
<proteinExistence type="predicted"/>
<dbReference type="EMBL" id="ML210158">
    <property type="protein sequence ID" value="TFK28097.1"/>
    <property type="molecule type" value="Genomic_DNA"/>
</dbReference>
<dbReference type="OrthoDB" id="3253362at2759"/>
<reference evidence="1 2" key="1">
    <citation type="journal article" date="2019" name="Nat. Ecol. Evol.">
        <title>Megaphylogeny resolves global patterns of mushroom evolution.</title>
        <authorList>
            <person name="Varga T."/>
            <person name="Krizsan K."/>
            <person name="Foldi C."/>
            <person name="Dima B."/>
            <person name="Sanchez-Garcia M."/>
            <person name="Sanchez-Ramirez S."/>
            <person name="Szollosi G.J."/>
            <person name="Szarkandi J.G."/>
            <person name="Papp V."/>
            <person name="Albert L."/>
            <person name="Andreopoulos W."/>
            <person name="Angelini C."/>
            <person name="Antonin V."/>
            <person name="Barry K.W."/>
            <person name="Bougher N.L."/>
            <person name="Buchanan P."/>
            <person name="Buyck B."/>
            <person name="Bense V."/>
            <person name="Catcheside P."/>
            <person name="Chovatia M."/>
            <person name="Cooper J."/>
            <person name="Damon W."/>
            <person name="Desjardin D."/>
            <person name="Finy P."/>
            <person name="Geml J."/>
            <person name="Haridas S."/>
            <person name="Hughes K."/>
            <person name="Justo A."/>
            <person name="Karasinski D."/>
            <person name="Kautmanova I."/>
            <person name="Kiss B."/>
            <person name="Kocsube S."/>
            <person name="Kotiranta H."/>
            <person name="LaButti K.M."/>
            <person name="Lechner B.E."/>
            <person name="Liimatainen K."/>
            <person name="Lipzen A."/>
            <person name="Lukacs Z."/>
            <person name="Mihaltcheva S."/>
            <person name="Morgado L.N."/>
            <person name="Niskanen T."/>
            <person name="Noordeloos M.E."/>
            <person name="Ohm R.A."/>
            <person name="Ortiz-Santana B."/>
            <person name="Ovrebo C."/>
            <person name="Racz N."/>
            <person name="Riley R."/>
            <person name="Savchenko A."/>
            <person name="Shiryaev A."/>
            <person name="Soop K."/>
            <person name="Spirin V."/>
            <person name="Szebenyi C."/>
            <person name="Tomsovsky M."/>
            <person name="Tulloss R.E."/>
            <person name="Uehling J."/>
            <person name="Grigoriev I.V."/>
            <person name="Vagvolgyi C."/>
            <person name="Papp T."/>
            <person name="Martin F.M."/>
            <person name="Miettinen O."/>
            <person name="Hibbett D.S."/>
            <person name="Nagy L.G."/>
        </authorList>
    </citation>
    <scope>NUCLEOTIDE SEQUENCE [LARGE SCALE GENOMIC DNA]</scope>
    <source>
        <strain evidence="1 2">CBS 121175</strain>
    </source>
</reference>